<keyword evidence="2" id="KW-1185">Reference proteome</keyword>
<dbReference type="EMBL" id="JAQQWI010000024">
    <property type="protein sequence ID" value="KAK7994427.1"/>
    <property type="molecule type" value="Genomic_DNA"/>
</dbReference>
<name>A0ABR1R0C6_9PEZI</name>
<protein>
    <submittedName>
        <fullName evidence="1">Uncharacterized protein</fullName>
    </submittedName>
</protein>
<proteinExistence type="predicted"/>
<evidence type="ECO:0000313" key="1">
    <source>
        <dbReference type="EMBL" id="KAK7994427.1"/>
    </source>
</evidence>
<evidence type="ECO:0000313" key="2">
    <source>
        <dbReference type="Proteomes" id="UP001396898"/>
    </source>
</evidence>
<organism evidence="1 2">
    <name type="scientific">Apiospora marii</name>
    <dbReference type="NCBI Taxonomy" id="335849"/>
    <lineage>
        <taxon>Eukaryota</taxon>
        <taxon>Fungi</taxon>
        <taxon>Dikarya</taxon>
        <taxon>Ascomycota</taxon>
        <taxon>Pezizomycotina</taxon>
        <taxon>Sordariomycetes</taxon>
        <taxon>Xylariomycetidae</taxon>
        <taxon>Amphisphaeriales</taxon>
        <taxon>Apiosporaceae</taxon>
        <taxon>Apiospora</taxon>
    </lineage>
</organism>
<dbReference type="Proteomes" id="UP001396898">
    <property type="component" value="Unassembled WGS sequence"/>
</dbReference>
<comment type="caution">
    <text evidence="1">The sequence shown here is derived from an EMBL/GenBank/DDBJ whole genome shotgun (WGS) entry which is preliminary data.</text>
</comment>
<sequence>MGDAARYEAYEALQRRNIPCVLWLEDALGYYGMNTVLFRLHILVSSIDTAADALQLEGWTLRQPRPDDLRSFLSDLPTSSYRRFLPPDWVENPVEPWPPLPPGQEVPRQPELVLLSADFWHVSLDGHESMYPPLETLADSLITAMLDSPDGTMLQVRLGVYICALYSQMQALKDPGFAEKLSPANRHFHNDGVNGMLVTTIPGINRQREFRDKPRKS</sequence>
<accession>A0ABR1R0C6</accession>
<reference evidence="1 2" key="1">
    <citation type="submission" date="2023-01" db="EMBL/GenBank/DDBJ databases">
        <title>Analysis of 21 Apiospora genomes using comparative genomics revels a genus with tremendous synthesis potential of carbohydrate active enzymes and secondary metabolites.</title>
        <authorList>
            <person name="Sorensen T."/>
        </authorList>
    </citation>
    <scope>NUCLEOTIDE SEQUENCE [LARGE SCALE GENOMIC DNA]</scope>
    <source>
        <strain evidence="1 2">CBS 20057</strain>
    </source>
</reference>
<gene>
    <name evidence="1" type="ORF">PG991_016015</name>
</gene>